<dbReference type="PANTHER" id="PTHR13710:SF157">
    <property type="entry name" value="DNA HELICASE"/>
    <property type="match status" value="1"/>
</dbReference>
<name>A0AA88YL25_PINIB</name>
<dbReference type="Proteomes" id="UP001186944">
    <property type="component" value="Unassembled WGS sequence"/>
</dbReference>
<dbReference type="GO" id="GO:0000723">
    <property type="term" value="P:telomere maintenance"/>
    <property type="evidence" value="ECO:0007669"/>
    <property type="project" value="TreeGrafter"/>
</dbReference>
<feature type="compositionally biased region" description="Basic and acidic residues" evidence="2">
    <location>
        <begin position="125"/>
        <end position="141"/>
    </location>
</feature>
<feature type="domain" description="DEAD/DEAH-box helicase" evidence="3">
    <location>
        <begin position="20"/>
        <end position="127"/>
    </location>
</feature>
<evidence type="ECO:0000256" key="1">
    <source>
        <dbReference type="ARBA" id="ARBA00005446"/>
    </source>
</evidence>
<gene>
    <name evidence="4" type="ORF">FSP39_021162</name>
</gene>
<dbReference type="SUPFAM" id="SSF52540">
    <property type="entry name" value="P-loop containing nucleoside triphosphate hydrolases"/>
    <property type="match status" value="1"/>
</dbReference>
<dbReference type="GO" id="GO:0005737">
    <property type="term" value="C:cytoplasm"/>
    <property type="evidence" value="ECO:0007669"/>
    <property type="project" value="TreeGrafter"/>
</dbReference>
<proteinExistence type="inferred from homology"/>
<dbReference type="PANTHER" id="PTHR13710">
    <property type="entry name" value="DNA HELICASE RECQ FAMILY MEMBER"/>
    <property type="match status" value="1"/>
</dbReference>
<evidence type="ECO:0000313" key="4">
    <source>
        <dbReference type="EMBL" id="KAK3107735.1"/>
    </source>
</evidence>
<comment type="caution">
    <text evidence="4">The sequence shown here is derived from an EMBL/GenBank/DDBJ whole genome shotgun (WGS) entry which is preliminary data.</text>
</comment>
<evidence type="ECO:0000259" key="3">
    <source>
        <dbReference type="Pfam" id="PF00270"/>
    </source>
</evidence>
<dbReference type="GO" id="GO:0005524">
    <property type="term" value="F:ATP binding"/>
    <property type="evidence" value="ECO:0007669"/>
    <property type="project" value="InterPro"/>
</dbReference>
<dbReference type="InterPro" id="IPR027417">
    <property type="entry name" value="P-loop_NTPase"/>
</dbReference>
<dbReference type="GO" id="GO:0043138">
    <property type="term" value="F:3'-5' DNA helicase activity"/>
    <property type="evidence" value="ECO:0007669"/>
    <property type="project" value="TreeGrafter"/>
</dbReference>
<comment type="similarity">
    <text evidence="1">Belongs to the helicase family. RecQ subfamily.</text>
</comment>
<organism evidence="4 5">
    <name type="scientific">Pinctada imbricata</name>
    <name type="common">Atlantic pearl-oyster</name>
    <name type="synonym">Pinctada martensii</name>
    <dbReference type="NCBI Taxonomy" id="66713"/>
    <lineage>
        <taxon>Eukaryota</taxon>
        <taxon>Metazoa</taxon>
        <taxon>Spiralia</taxon>
        <taxon>Lophotrochozoa</taxon>
        <taxon>Mollusca</taxon>
        <taxon>Bivalvia</taxon>
        <taxon>Autobranchia</taxon>
        <taxon>Pteriomorphia</taxon>
        <taxon>Pterioida</taxon>
        <taxon>Pterioidea</taxon>
        <taxon>Pteriidae</taxon>
        <taxon>Pinctada</taxon>
    </lineage>
</organism>
<evidence type="ECO:0000313" key="5">
    <source>
        <dbReference type="Proteomes" id="UP001186944"/>
    </source>
</evidence>
<dbReference type="GO" id="GO:0005654">
    <property type="term" value="C:nucleoplasm"/>
    <property type="evidence" value="ECO:0007669"/>
    <property type="project" value="TreeGrafter"/>
</dbReference>
<dbReference type="EMBL" id="VSWD01000002">
    <property type="protein sequence ID" value="KAK3107735.1"/>
    <property type="molecule type" value="Genomic_DNA"/>
</dbReference>
<dbReference type="GO" id="GO:0003676">
    <property type="term" value="F:nucleic acid binding"/>
    <property type="evidence" value="ECO:0007669"/>
    <property type="project" value="InterPro"/>
</dbReference>
<evidence type="ECO:0000256" key="2">
    <source>
        <dbReference type="SAM" id="MobiDB-lite"/>
    </source>
</evidence>
<feature type="region of interest" description="Disordered" evidence="2">
    <location>
        <begin position="125"/>
        <end position="162"/>
    </location>
</feature>
<keyword evidence="5" id="KW-1185">Reference proteome</keyword>
<protein>
    <recommendedName>
        <fullName evidence="3">DEAD/DEAH-box helicase domain-containing protein</fullName>
    </recommendedName>
</protein>
<accession>A0AA88YL25</accession>
<sequence>MKKFKEIKDLYGFNFNLKQGQLRLIEAILNNSDAVGVFPTGYGKSLCYTLPPVMRKHAGTDRCISLVISPLKSIMFDQCRDLNSRSIPAVCVKSRSEMASDDIDERRGAPRGLACLSHIKTPKHRVDMHSNIRKRDKEHQTTKTTPKTTRRKDNRWISASSE</sequence>
<dbReference type="GO" id="GO:0000724">
    <property type="term" value="P:double-strand break repair via homologous recombination"/>
    <property type="evidence" value="ECO:0007669"/>
    <property type="project" value="TreeGrafter"/>
</dbReference>
<dbReference type="Gene3D" id="3.40.50.300">
    <property type="entry name" value="P-loop containing nucleotide triphosphate hydrolases"/>
    <property type="match status" value="1"/>
</dbReference>
<dbReference type="Pfam" id="PF00270">
    <property type="entry name" value="DEAD"/>
    <property type="match status" value="1"/>
</dbReference>
<dbReference type="GO" id="GO:0005694">
    <property type="term" value="C:chromosome"/>
    <property type="evidence" value="ECO:0007669"/>
    <property type="project" value="TreeGrafter"/>
</dbReference>
<dbReference type="AlphaFoldDB" id="A0AA88YL25"/>
<dbReference type="InterPro" id="IPR011545">
    <property type="entry name" value="DEAD/DEAH_box_helicase_dom"/>
</dbReference>
<dbReference type="GO" id="GO:0009378">
    <property type="term" value="F:four-way junction helicase activity"/>
    <property type="evidence" value="ECO:0007669"/>
    <property type="project" value="TreeGrafter"/>
</dbReference>
<reference evidence="4" key="1">
    <citation type="submission" date="2019-08" db="EMBL/GenBank/DDBJ databases">
        <title>The improved chromosome-level genome for the pearl oyster Pinctada fucata martensii using PacBio sequencing and Hi-C.</title>
        <authorList>
            <person name="Zheng Z."/>
        </authorList>
    </citation>
    <scope>NUCLEOTIDE SEQUENCE</scope>
    <source>
        <strain evidence="4">ZZ-2019</strain>
        <tissue evidence="4">Adductor muscle</tissue>
    </source>
</reference>